<keyword evidence="7 15" id="KW-0547">Nucleotide-binding</keyword>
<proteinExistence type="inferred from homology"/>
<reference evidence="19 20" key="2">
    <citation type="journal article" date="2016" name="Environ. Microbiol. Rep.">
        <title>Metagenomic evidence for the presence of phototrophic Gemmatimonadetes bacteria in diverse environments.</title>
        <authorList>
            <person name="Zeng Y."/>
            <person name="Baumbach J."/>
            <person name="Barbosa E.G."/>
            <person name="Azevedo V."/>
            <person name="Zhang C."/>
            <person name="Koblizek M."/>
        </authorList>
    </citation>
    <scope>NUCLEOTIDE SEQUENCE [LARGE SCALE GENOMIC DNA]</scope>
    <source>
        <strain evidence="19 20">AP64</strain>
    </source>
</reference>
<feature type="binding site" evidence="15">
    <location>
        <begin position="211"/>
        <end position="218"/>
    </location>
    <ligand>
        <name>ATP</name>
        <dbReference type="ChEBI" id="CHEBI:30616"/>
    </ligand>
</feature>
<evidence type="ECO:0000256" key="17">
    <source>
        <dbReference type="SAM" id="MobiDB-lite"/>
    </source>
</evidence>
<keyword evidence="11 15" id="KW-1133">Transmembrane helix</keyword>
<dbReference type="SUPFAM" id="SSF140990">
    <property type="entry name" value="FtsH protease domain-like"/>
    <property type="match status" value="1"/>
</dbReference>
<dbReference type="GO" id="GO:0004222">
    <property type="term" value="F:metalloendopeptidase activity"/>
    <property type="evidence" value="ECO:0007669"/>
    <property type="project" value="InterPro"/>
</dbReference>
<dbReference type="InterPro" id="IPR037219">
    <property type="entry name" value="Peptidase_M41-like"/>
</dbReference>
<dbReference type="Pfam" id="PF17862">
    <property type="entry name" value="AAA_lid_3"/>
    <property type="match status" value="1"/>
</dbReference>
<accession>A0A143BJH1</accession>
<feature type="transmembrane region" description="Helical" evidence="15">
    <location>
        <begin position="20"/>
        <end position="37"/>
    </location>
</feature>
<dbReference type="RefSeq" id="WP_026850498.1">
    <property type="nucleotide sequence ID" value="NZ_CP011454.1"/>
</dbReference>
<dbReference type="InterPro" id="IPR027417">
    <property type="entry name" value="P-loop_NTPase"/>
</dbReference>
<dbReference type="GO" id="GO:0008270">
    <property type="term" value="F:zinc ion binding"/>
    <property type="evidence" value="ECO:0007669"/>
    <property type="project" value="UniProtKB-UniRule"/>
</dbReference>
<dbReference type="KEGG" id="gph:GEMMAAP_07600"/>
<dbReference type="FunFam" id="1.20.58.760:FF:000001">
    <property type="entry name" value="ATP-dependent zinc metalloprotease FtsH"/>
    <property type="match status" value="1"/>
</dbReference>
<dbReference type="EC" id="3.4.24.-" evidence="15"/>
<evidence type="ECO:0000313" key="20">
    <source>
        <dbReference type="Proteomes" id="UP000076404"/>
    </source>
</evidence>
<reference evidence="19 20" key="1">
    <citation type="journal article" date="2014" name="Proc. Natl. Acad. Sci. U.S.A.">
        <title>Functional type 2 photosynthetic reaction centers found in the rare bacterial phylum Gemmatimonadetes.</title>
        <authorList>
            <person name="Zeng Y."/>
            <person name="Feng F."/>
            <person name="Medova H."/>
            <person name="Dean J."/>
            <person name="Koblizek M."/>
        </authorList>
    </citation>
    <scope>NUCLEOTIDE SEQUENCE [LARGE SCALE GENOMIC DNA]</scope>
    <source>
        <strain evidence="19 20">AP64</strain>
    </source>
</reference>
<sequence length="657" mass="71242">MTPSPKKPTNWGRISKTVSFWILVLLIPVAFLSYGNGREAAAPEIGYSDYRQQLAAGNIKTATFTDNVLSGQFNQEVRISNRPAKKFTVRLVNGIAPKEQEDLYKAGVKTAAAEPRANFGSLLITMLPYLLLIGFWIFLFRQMQAGGNKAFSFGKSKAKLLSGDTPKVTFADVAGADEAKVELQEIIEFLKDPQKFTKLGGRLPKGALLVGPPGTGKTLLAKAVAGEAGRPFFSMSGSDFVEMFVGVGASRVRDLFEQGKAHAPCIIFIDEIDAVGRHRGAGLGGGHDEREQTLNQLLVEMDGFESNDGVILIAATNRPDVLDPALLRPGRFDRQIVVDAPDLRGREGILKVHLRNKPIADDVSVTSLARGTPGMAGADLANLVNEGALLAARKNHDKIFMSDLEEAKDRVMLGAERKSLVMKEDERRLTAFHEAGHAVCAMMVYGNDPLHKVTIVPRGRALGIAFTLPEDDRVSVTREQLEARLVMAYGGRAAEEIVFGHNRVTTGAASDIQQATNIARRYVTQWGLSDTIGPILVGDNEQELFLGREIQSRREVSEQTAQLVDAEVKRVAFEAHARAVAVLTEHRALLDQVAMNLLERETLTRDDILVLKDGRTLPPRTGPDFPSAPAAPLAPPAVPTSRPVVPPLLGGPEVSPA</sequence>
<dbReference type="InterPro" id="IPR003959">
    <property type="entry name" value="ATPase_AAA_core"/>
</dbReference>
<feature type="binding site" evidence="15">
    <location>
        <position position="433"/>
    </location>
    <ligand>
        <name>Zn(2+)</name>
        <dbReference type="ChEBI" id="CHEBI:29105"/>
        <note>catalytic</note>
    </ligand>
</feature>
<organism evidence="19 20">
    <name type="scientific">Gemmatimonas phototrophica</name>
    <dbReference type="NCBI Taxonomy" id="1379270"/>
    <lineage>
        <taxon>Bacteria</taxon>
        <taxon>Pseudomonadati</taxon>
        <taxon>Gemmatimonadota</taxon>
        <taxon>Gemmatimonadia</taxon>
        <taxon>Gemmatimonadales</taxon>
        <taxon>Gemmatimonadaceae</taxon>
        <taxon>Gemmatimonas</taxon>
    </lineage>
</organism>
<comment type="cofactor">
    <cofactor evidence="15">
        <name>Zn(2+)</name>
        <dbReference type="ChEBI" id="CHEBI:29105"/>
    </cofactor>
    <text evidence="15">Binds 1 zinc ion per subunit.</text>
</comment>
<comment type="similarity">
    <text evidence="2 15">In the C-terminal section; belongs to the peptidase M41 family.</text>
</comment>
<dbReference type="Gene3D" id="3.40.50.300">
    <property type="entry name" value="P-loop containing nucleotide triphosphate hydrolases"/>
    <property type="match status" value="1"/>
</dbReference>
<feature type="binding site" evidence="15">
    <location>
        <position position="437"/>
    </location>
    <ligand>
        <name>Zn(2+)</name>
        <dbReference type="ChEBI" id="CHEBI:29105"/>
        <note>catalytic</note>
    </ligand>
</feature>
<dbReference type="InterPro" id="IPR011546">
    <property type="entry name" value="Pept_M41_FtsH_extracell"/>
</dbReference>
<dbReference type="InterPro" id="IPR041569">
    <property type="entry name" value="AAA_lid_3"/>
</dbReference>
<keyword evidence="20" id="KW-1185">Reference proteome</keyword>
<feature type="region of interest" description="Disordered" evidence="17">
    <location>
        <begin position="614"/>
        <end position="657"/>
    </location>
</feature>
<comment type="function">
    <text evidence="15">Acts as a processive, ATP-dependent zinc metallopeptidase for both cytoplasmic and membrane proteins. Plays a role in the quality control of integral membrane proteins.</text>
</comment>
<comment type="subunit">
    <text evidence="15">Homohexamer.</text>
</comment>
<keyword evidence="13 15" id="KW-0472">Membrane</keyword>
<evidence type="ECO:0000256" key="7">
    <source>
        <dbReference type="ARBA" id="ARBA00022741"/>
    </source>
</evidence>
<feature type="compositionally biased region" description="Low complexity" evidence="17">
    <location>
        <begin position="647"/>
        <end position="657"/>
    </location>
</feature>
<evidence type="ECO:0000256" key="16">
    <source>
        <dbReference type="RuleBase" id="RU003651"/>
    </source>
</evidence>
<evidence type="ECO:0000313" key="19">
    <source>
        <dbReference type="EMBL" id="AMW04743.1"/>
    </source>
</evidence>
<dbReference type="CDD" id="cd19501">
    <property type="entry name" value="RecA-like_FtsH"/>
    <property type="match status" value="1"/>
</dbReference>
<evidence type="ECO:0000256" key="6">
    <source>
        <dbReference type="ARBA" id="ARBA00022723"/>
    </source>
</evidence>
<dbReference type="PANTHER" id="PTHR23076:SF97">
    <property type="entry name" value="ATP-DEPENDENT ZINC METALLOPROTEASE YME1L1"/>
    <property type="match status" value="1"/>
</dbReference>
<dbReference type="InterPro" id="IPR000642">
    <property type="entry name" value="Peptidase_M41"/>
</dbReference>
<dbReference type="GO" id="GO:0051301">
    <property type="term" value="P:cell division"/>
    <property type="evidence" value="ECO:0007669"/>
    <property type="project" value="UniProtKB-KW"/>
</dbReference>
<evidence type="ECO:0000256" key="11">
    <source>
        <dbReference type="ARBA" id="ARBA00022989"/>
    </source>
</evidence>
<comment type="subcellular location">
    <subcellularLocation>
        <location evidence="15">Cell membrane</location>
        <topology evidence="15">Multi-pass membrane protein</topology>
        <orientation evidence="15">Cytoplasmic side</orientation>
    </subcellularLocation>
    <subcellularLocation>
        <location evidence="1">Membrane</location>
    </subcellularLocation>
</comment>
<comment type="similarity">
    <text evidence="14 15">In the central section; belongs to the AAA ATPase family.</text>
</comment>
<evidence type="ECO:0000256" key="14">
    <source>
        <dbReference type="ARBA" id="ARBA00061570"/>
    </source>
</evidence>
<feature type="domain" description="AAA+ ATPase" evidence="18">
    <location>
        <begin position="203"/>
        <end position="342"/>
    </location>
</feature>
<evidence type="ECO:0000256" key="8">
    <source>
        <dbReference type="ARBA" id="ARBA00022801"/>
    </source>
</evidence>
<evidence type="ECO:0000259" key="18">
    <source>
        <dbReference type="SMART" id="SM00382"/>
    </source>
</evidence>
<dbReference type="Pfam" id="PF06480">
    <property type="entry name" value="FtsH_ext"/>
    <property type="match status" value="1"/>
</dbReference>
<feature type="transmembrane region" description="Helical" evidence="15">
    <location>
        <begin position="119"/>
        <end position="139"/>
    </location>
</feature>
<evidence type="ECO:0000256" key="10">
    <source>
        <dbReference type="ARBA" id="ARBA00022840"/>
    </source>
</evidence>
<dbReference type="InterPro" id="IPR005936">
    <property type="entry name" value="FtsH"/>
</dbReference>
<dbReference type="EMBL" id="CP011454">
    <property type="protein sequence ID" value="AMW04743.1"/>
    <property type="molecule type" value="Genomic_DNA"/>
</dbReference>
<dbReference type="GO" id="GO:0006508">
    <property type="term" value="P:proteolysis"/>
    <property type="evidence" value="ECO:0007669"/>
    <property type="project" value="UniProtKB-KW"/>
</dbReference>
<evidence type="ECO:0000256" key="12">
    <source>
        <dbReference type="ARBA" id="ARBA00023049"/>
    </source>
</evidence>
<dbReference type="HAMAP" id="MF_01458">
    <property type="entry name" value="FtsH"/>
    <property type="match status" value="1"/>
</dbReference>
<feature type="active site" evidence="15">
    <location>
        <position position="434"/>
    </location>
</feature>
<dbReference type="Pfam" id="PF01434">
    <property type="entry name" value="Peptidase_M41"/>
    <property type="match status" value="1"/>
</dbReference>
<evidence type="ECO:0000256" key="13">
    <source>
        <dbReference type="ARBA" id="ARBA00023136"/>
    </source>
</evidence>
<dbReference type="GO" id="GO:0004176">
    <property type="term" value="F:ATP-dependent peptidase activity"/>
    <property type="evidence" value="ECO:0007669"/>
    <property type="project" value="InterPro"/>
</dbReference>
<keyword evidence="5 15" id="KW-0812">Transmembrane</keyword>
<comment type="similarity">
    <text evidence="16">Belongs to the AAA ATPase family.</text>
</comment>
<dbReference type="Proteomes" id="UP000076404">
    <property type="component" value="Chromosome"/>
</dbReference>
<evidence type="ECO:0000256" key="2">
    <source>
        <dbReference type="ARBA" id="ARBA00010044"/>
    </source>
</evidence>
<dbReference type="PROSITE" id="PS00674">
    <property type="entry name" value="AAA"/>
    <property type="match status" value="1"/>
</dbReference>
<dbReference type="InterPro" id="IPR003593">
    <property type="entry name" value="AAA+_ATPase"/>
</dbReference>
<dbReference type="SUPFAM" id="SSF52540">
    <property type="entry name" value="P-loop containing nucleoside triphosphate hydrolases"/>
    <property type="match status" value="1"/>
</dbReference>
<dbReference type="STRING" id="1379270.GEMMAAP_07600"/>
<dbReference type="GO" id="GO:0005886">
    <property type="term" value="C:plasma membrane"/>
    <property type="evidence" value="ECO:0007669"/>
    <property type="project" value="UniProtKB-SubCell"/>
</dbReference>
<keyword evidence="12 15" id="KW-0482">Metalloprotease</keyword>
<keyword evidence="8 15" id="KW-0378">Hydrolase</keyword>
<evidence type="ECO:0000256" key="3">
    <source>
        <dbReference type="ARBA" id="ARBA00022475"/>
    </source>
</evidence>
<keyword evidence="4 15" id="KW-0645">Protease</keyword>
<dbReference type="PANTHER" id="PTHR23076">
    <property type="entry name" value="METALLOPROTEASE M41 FTSH"/>
    <property type="match status" value="1"/>
</dbReference>
<dbReference type="InterPro" id="IPR003960">
    <property type="entry name" value="ATPase_AAA_CS"/>
</dbReference>
<dbReference type="eggNOG" id="COG0465">
    <property type="taxonomic scope" value="Bacteria"/>
</dbReference>
<keyword evidence="19" id="KW-0131">Cell cycle</keyword>
<evidence type="ECO:0000256" key="4">
    <source>
        <dbReference type="ARBA" id="ARBA00022670"/>
    </source>
</evidence>
<dbReference type="FunFam" id="3.40.50.300:FF:000001">
    <property type="entry name" value="ATP-dependent zinc metalloprotease FtsH"/>
    <property type="match status" value="1"/>
</dbReference>
<evidence type="ECO:0000256" key="9">
    <source>
        <dbReference type="ARBA" id="ARBA00022833"/>
    </source>
</evidence>
<keyword evidence="10 15" id="KW-0067">ATP-binding</keyword>
<gene>
    <name evidence="15" type="primary">ftsH</name>
    <name evidence="19" type="ORF">GEMMAAP_07600</name>
</gene>
<protein>
    <recommendedName>
        <fullName evidence="15">ATP-dependent zinc metalloprotease FtsH</fullName>
        <ecNumber evidence="15">3.4.24.-</ecNumber>
    </recommendedName>
</protein>
<dbReference type="GO" id="GO:0005524">
    <property type="term" value="F:ATP binding"/>
    <property type="evidence" value="ECO:0007669"/>
    <property type="project" value="UniProtKB-UniRule"/>
</dbReference>
<dbReference type="Pfam" id="PF00004">
    <property type="entry name" value="AAA"/>
    <property type="match status" value="1"/>
</dbReference>
<evidence type="ECO:0000256" key="1">
    <source>
        <dbReference type="ARBA" id="ARBA00004370"/>
    </source>
</evidence>
<dbReference type="GO" id="GO:0030163">
    <property type="term" value="P:protein catabolic process"/>
    <property type="evidence" value="ECO:0007669"/>
    <property type="project" value="UniProtKB-UniRule"/>
</dbReference>
<dbReference type="Gene3D" id="1.10.8.60">
    <property type="match status" value="1"/>
</dbReference>
<feature type="binding site" evidence="15">
    <location>
        <position position="511"/>
    </location>
    <ligand>
        <name>Zn(2+)</name>
        <dbReference type="ChEBI" id="CHEBI:29105"/>
        <note>catalytic</note>
    </ligand>
</feature>
<keyword evidence="6 15" id="KW-0479">Metal-binding</keyword>
<dbReference type="FunFam" id="1.10.8.60:FF:000001">
    <property type="entry name" value="ATP-dependent zinc metalloprotease FtsH"/>
    <property type="match status" value="1"/>
</dbReference>
<keyword evidence="19" id="KW-0132">Cell division</keyword>
<dbReference type="Gene3D" id="1.20.58.760">
    <property type="entry name" value="Peptidase M41"/>
    <property type="match status" value="1"/>
</dbReference>
<dbReference type="AlphaFoldDB" id="A0A143BJH1"/>
<keyword evidence="9 15" id="KW-0862">Zinc</keyword>
<dbReference type="GO" id="GO:0016887">
    <property type="term" value="F:ATP hydrolysis activity"/>
    <property type="evidence" value="ECO:0007669"/>
    <property type="project" value="UniProtKB-UniRule"/>
</dbReference>
<keyword evidence="3 15" id="KW-1003">Cell membrane</keyword>
<dbReference type="NCBIfam" id="TIGR01241">
    <property type="entry name" value="FtsH_fam"/>
    <property type="match status" value="1"/>
</dbReference>
<dbReference type="OrthoDB" id="9809379at2"/>
<name>A0A143BJH1_9BACT</name>
<evidence type="ECO:0000256" key="5">
    <source>
        <dbReference type="ARBA" id="ARBA00022692"/>
    </source>
</evidence>
<dbReference type="SMART" id="SM00382">
    <property type="entry name" value="AAA"/>
    <property type="match status" value="1"/>
</dbReference>
<evidence type="ECO:0000256" key="15">
    <source>
        <dbReference type="HAMAP-Rule" id="MF_01458"/>
    </source>
</evidence>